<keyword evidence="6" id="KW-0201">Cytochrome c-type biogenesis</keyword>
<accession>A0A160TTC4</accession>
<evidence type="ECO:0000256" key="7">
    <source>
        <dbReference type="ARBA" id="ARBA00022989"/>
    </source>
</evidence>
<dbReference type="GO" id="GO:0017004">
    <property type="term" value="P:cytochrome complex assembly"/>
    <property type="evidence" value="ECO:0007669"/>
    <property type="project" value="UniProtKB-KW"/>
</dbReference>
<evidence type="ECO:0000256" key="1">
    <source>
        <dbReference type="ARBA" id="ARBA00004377"/>
    </source>
</evidence>
<evidence type="ECO:0000256" key="9">
    <source>
        <dbReference type="ARBA" id="ARBA00032938"/>
    </source>
</evidence>
<keyword evidence="7 10" id="KW-1133">Transmembrane helix</keyword>
<dbReference type="GO" id="GO:0015886">
    <property type="term" value="P:heme transport"/>
    <property type="evidence" value="ECO:0007669"/>
    <property type="project" value="InterPro"/>
</dbReference>
<evidence type="ECO:0000256" key="4">
    <source>
        <dbReference type="ARBA" id="ARBA00022519"/>
    </source>
</evidence>
<dbReference type="EMBL" id="CZRL01000104">
    <property type="protein sequence ID" value="CUS54388.1"/>
    <property type="molecule type" value="Genomic_DNA"/>
</dbReference>
<proteinExistence type="predicted"/>
<keyword evidence="5 10" id="KW-0812">Transmembrane</keyword>
<keyword evidence="3" id="KW-1003">Cell membrane</keyword>
<evidence type="ECO:0000256" key="8">
    <source>
        <dbReference type="ARBA" id="ARBA00023136"/>
    </source>
</evidence>
<evidence type="ECO:0000256" key="3">
    <source>
        <dbReference type="ARBA" id="ARBA00022475"/>
    </source>
</evidence>
<dbReference type="PANTHER" id="PTHR37531:SF1">
    <property type="entry name" value="HEME EXPORTER PROTEIN D"/>
    <property type="match status" value="1"/>
</dbReference>
<dbReference type="InterPro" id="IPR007078">
    <property type="entry name" value="Haem_export_protD_CcmD"/>
</dbReference>
<sequence length="66" mass="7464">MGRTIDFPAAVMTEFLNMGGYGLYVWPAYLIVAIVLILNLVVPLRRHRRLLSKMSRHNNLNGPDAP</sequence>
<dbReference type="PANTHER" id="PTHR37531">
    <property type="entry name" value="HEME EXPORTER PROTEIN D"/>
    <property type="match status" value="1"/>
</dbReference>
<organism evidence="11">
    <name type="scientific">hydrothermal vent metagenome</name>
    <dbReference type="NCBI Taxonomy" id="652676"/>
    <lineage>
        <taxon>unclassified sequences</taxon>
        <taxon>metagenomes</taxon>
        <taxon>ecological metagenomes</taxon>
    </lineage>
</organism>
<keyword evidence="8 10" id="KW-0472">Membrane</keyword>
<evidence type="ECO:0000256" key="2">
    <source>
        <dbReference type="ARBA" id="ARBA00022448"/>
    </source>
</evidence>
<evidence type="ECO:0000256" key="10">
    <source>
        <dbReference type="SAM" id="Phobius"/>
    </source>
</evidence>
<comment type="subcellular location">
    <subcellularLocation>
        <location evidence="1">Cell inner membrane</location>
        <topology evidence="1">Single-pass membrane protein</topology>
    </subcellularLocation>
</comment>
<dbReference type="InterPro" id="IPR052075">
    <property type="entry name" value="Heme_exporter_D"/>
</dbReference>
<keyword evidence="2" id="KW-0813">Transport</keyword>
<evidence type="ECO:0000256" key="6">
    <source>
        <dbReference type="ARBA" id="ARBA00022748"/>
    </source>
</evidence>
<name>A0A160TTC4_9ZZZZ</name>
<evidence type="ECO:0000256" key="5">
    <source>
        <dbReference type="ARBA" id="ARBA00022692"/>
    </source>
</evidence>
<dbReference type="GO" id="GO:0005886">
    <property type="term" value="C:plasma membrane"/>
    <property type="evidence" value="ECO:0007669"/>
    <property type="project" value="UniProtKB-SubCell"/>
</dbReference>
<dbReference type="Pfam" id="PF04995">
    <property type="entry name" value="CcmD"/>
    <property type="match status" value="1"/>
</dbReference>
<protein>
    <recommendedName>
        <fullName evidence="9">Cytochrome c-type biogenesis protein CcmD</fullName>
    </recommendedName>
</protein>
<dbReference type="AlphaFoldDB" id="A0A160TTC4"/>
<keyword evidence="4" id="KW-0997">Cell inner membrane</keyword>
<gene>
    <name evidence="11" type="ORF">MGWOODY_XGa749</name>
</gene>
<dbReference type="NCBIfam" id="TIGR03141">
    <property type="entry name" value="cytochro_ccmD"/>
    <property type="match status" value="1"/>
</dbReference>
<reference evidence="11" key="1">
    <citation type="submission" date="2015-10" db="EMBL/GenBank/DDBJ databases">
        <authorList>
            <person name="Gilbert D.G."/>
        </authorList>
    </citation>
    <scope>NUCLEOTIDE SEQUENCE</scope>
</reference>
<feature type="transmembrane region" description="Helical" evidence="10">
    <location>
        <begin position="24"/>
        <end position="44"/>
    </location>
</feature>
<evidence type="ECO:0000313" key="11">
    <source>
        <dbReference type="EMBL" id="CUS54388.1"/>
    </source>
</evidence>
<dbReference type="GO" id="GO:1903607">
    <property type="term" value="P:cytochrome c biosynthetic process"/>
    <property type="evidence" value="ECO:0007669"/>
    <property type="project" value="TreeGrafter"/>
</dbReference>